<dbReference type="EMBL" id="LWBP01000195">
    <property type="protein sequence ID" value="OQP57359.1"/>
    <property type="molecule type" value="Genomic_DNA"/>
</dbReference>
<dbReference type="AlphaFoldDB" id="A0A1V9FG63"/>
<comment type="caution">
    <text evidence="1">The sequence shown here is derived from an EMBL/GenBank/DDBJ whole genome shotgun (WGS) entry which is preliminary data.</text>
</comment>
<proteinExistence type="predicted"/>
<keyword evidence="2" id="KW-1185">Reference proteome</keyword>
<gene>
    <name evidence="1" type="ORF">A4R26_25035</name>
</gene>
<evidence type="ECO:0000313" key="2">
    <source>
        <dbReference type="Proteomes" id="UP000192276"/>
    </source>
</evidence>
<dbReference type="OrthoDB" id="770510at2"/>
<protein>
    <submittedName>
        <fullName evidence="1">Uncharacterized protein</fullName>
    </submittedName>
</protein>
<organism evidence="1 2">
    <name type="scientific">Niastella populi</name>
    <dbReference type="NCBI Taxonomy" id="550983"/>
    <lineage>
        <taxon>Bacteria</taxon>
        <taxon>Pseudomonadati</taxon>
        <taxon>Bacteroidota</taxon>
        <taxon>Chitinophagia</taxon>
        <taxon>Chitinophagales</taxon>
        <taxon>Chitinophagaceae</taxon>
        <taxon>Niastella</taxon>
    </lineage>
</organism>
<dbReference type="Proteomes" id="UP000192276">
    <property type="component" value="Unassembled WGS sequence"/>
</dbReference>
<dbReference type="RefSeq" id="WP_081167909.1">
    <property type="nucleotide sequence ID" value="NZ_LWBP01000195.1"/>
</dbReference>
<name>A0A1V9FG63_9BACT</name>
<evidence type="ECO:0000313" key="1">
    <source>
        <dbReference type="EMBL" id="OQP57359.1"/>
    </source>
</evidence>
<accession>A0A1V9FG63</accession>
<reference evidence="2" key="1">
    <citation type="submission" date="2016-04" db="EMBL/GenBank/DDBJ databases">
        <authorList>
            <person name="Chen L."/>
            <person name="Zhuang W."/>
            <person name="Wang G."/>
        </authorList>
    </citation>
    <scope>NUCLEOTIDE SEQUENCE [LARGE SCALE GENOMIC DNA]</scope>
    <source>
        <strain evidence="2">208</strain>
    </source>
</reference>
<sequence length="83" mass="9547">MSLGTPILKILNKRYEPSSFVEKKFLRYDLGFKTDEEGNPIVLYMGTKDVSGRIRGRRYARRLLKDASGNVIKDHWDDKGVVS</sequence>